<feature type="compositionally biased region" description="Basic and acidic residues" evidence="1">
    <location>
        <begin position="463"/>
        <end position="481"/>
    </location>
</feature>
<accession>A0AAD5UZE6</accession>
<name>A0AAD5UZE6_9APHY</name>
<dbReference type="AlphaFoldDB" id="A0AAD5UZE6"/>
<keyword evidence="3" id="KW-1185">Reference proteome</keyword>
<protein>
    <submittedName>
        <fullName evidence="2">Uncharacterized protein</fullName>
    </submittedName>
</protein>
<comment type="caution">
    <text evidence="2">The sequence shown here is derived from an EMBL/GenBank/DDBJ whole genome shotgun (WGS) entry which is preliminary data.</text>
</comment>
<dbReference type="Proteomes" id="UP001212997">
    <property type="component" value="Unassembled WGS sequence"/>
</dbReference>
<evidence type="ECO:0000313" key="2">
    <source>
        <dbReference type="EMBL" id="KAJ3481742.1"/>
    </source>
</evidence>
<proteinExistence type="predicted"/>
<evidence type="ECO:0000313" key="3">
    <source>
        <dbReference type="Proteomes" id="UP001212997"/>
    </source>
</evidence>
<evidence type="ECO:0000256" key="1">
    <source>
        <dbReference type="SAM" id="MobiDB-lite"/>
    </source>
</evidence>
<organism evidence="2 3">
    <name type="scientific">Meripilus lineatus</name>
    <dbReference type="NCBI Taxonomy" id="2056292"/>
    <lineage>
        <taxon>Eukaryota</taxon>
        <taxon>Fungi</taxon>
        <taxon>Dikarya</taxon>
        <taxon>Basidiomycota</taxon>
        <taxon>Agaricomycotina</taxon>
        <taxon>Agaricomycetes</taxon>
        <taxon>Polyporales</taxon>
        <taxon>Meripilaceae</taxon>
        <taxon>Meripilus</taxon>
    </lineage>
</organism>
<feature type="region of interest" description="Disordered" evidence="1">
    <location>
        <begin position="459"/>
        <end position="481"/>
    </location>
</feature>
<sequence length="629" mass="70554">MEFTSAQRKVYSPRGYIYTTSLPPFFHARGRSCASQTTEHIAPTLLVSLYMATFHTAIYSQALQSLFRGTPLWKPDCRVFFGDVGLIDYDLGRFIRLFNVTVDRDHPLNVEGVPDGFQVMDLGPVQIEELAFSGDIFCSEKMTERNRRREVGGGDPMGQVKAALSYTIHKSTKEGAYLCTNPGKATHVARNRICKNYMARNYDSWYRFARDNRQLDVDEENYTGPVLVYAHMKTDACHQAVWLSGDSSEKWDVDVEFGLSGTGLPLALSFGFGEEDRIEISKSLERDFYPKENDPRPREELTVFIKYYRLERGIFGIKKIVARAGSHQLPEGDFDADYAPLVESSGSHADEQVIGSENIPIPTVYPSASRGRDFLDEILRYILNHPTCKGMEDCCAIVSHDDFSELCKGKASDVPLVTLLSGIRPTISRLYGDINVATLFDYGQRELLLDFDDSDASAAAHPSEADIGTRPKAQGDDKETPIKRDFPSSILRALHSSKHYSKLGTELGGILDYAFEQAEYDRIYEIKIENLNNVLELLLDAYTTLSREENSEECRLLIAVCSKLVSGTSGTPQFVPMKDMVMSVTPENVEGHIHRSVWEGTPVAVKFLSTIPSTPTAFEVELRQNVCTY</sequence>
<dbReference type="EMBL" id="JANAWD010000306">
    <property type="protein sequence ID" value="KAJ3481742.1"/>
    <property type="molecule type" value="Genomic_DNA"/>
</dbReference>
<reference evidence="2" key="1">
    <citation type="submission" date="2022-07" db="EMBL/GenBank/DDBJ databases">
        <title>Genome Sequence of Physisporinus lineatus.</title>
        <authorList>
            <person name="Buettner E."/>
        </authorList>
    </citation>
    <scope>NUCLEOTIDE SEQUENCE</scope>
    <source>
        <strain evidence="2">VT162</strain>
    </source>
</reference>
<gene>
    <name evidence="2" type="ORF">NLI96_g7457</name>
</gene>